<comment type="caution">
    <text evidence="1">The sequence shown here is derived from an EMBL/GenBank/DDBJ whole genome shotgun (WGS) entry which is preliminary data.</text>
</comment>
<dbReference type="Proteomes" id="UP000805193">
    <property type="component" value="Unassembled WGS sequence"/>
</dbReference>
<gene>
    <name evidence="1" type="ORF">HPB47_016488</name>
</gene>
<protein>
    <submittedName>
        <fullName evidence="1">Uncharacterized protein</fullName>
    </submittedName>
</protein>
<proteinExistence type="predicted"/>
<dbReference type="EMBL" id="JABSTQ010005200">
    <property type="protein sequence ID" value="KAG0439874.1"/>
    <property type="molecule type" value="Genomic_DNA"/>
</dbReference>
<organism evidence="1 2">
    <name type="scientific">Ixodes persulcatus</name>
    <name type="common">Taiga tick</name>
    <dbReference type="NCBI Taxonomy" id="34615"/>
    <lineage>
        <taxon>Eukaryota</taxon>
        <taxon>Metazoa</taxon>
        <taxon>Ecdysozoa</taxon>
        <taxon>Arthropoda</taxon>
        <taxon>Chelicerata</taxon>
        <taxon>Arachnida</taxon>
        <taxon>Acari</taxon>
        <taxon>Parasitiformes</taxon>
        <taxon>Ixodida</taxon>
        <taxon>Ixodoidea</taxon>
        <taxon>Ixodidae</taxon>
        <taxon>Ixodinae</taxon>
        <taxon>Ixodes</taxon>
    </lineage>
</organism>
<keyword evidence="2" id="KW-1185">Reference proteome</keyword>
<accession>A0AC60QQT0</accession>
<evidence type="ECO:0000313" key="1">
    <source>
        <dbReference type="EMBL" id="KAG0439874.1"/>
    </source>
</evidence>
<sequence length="1066" mass="117657">MSYRRLVPPTDSALIQCSDHYVMPRLSSQRDYGTATLMFLTRSKEAYTASSVLDALREVVDPSLIVQMGPFDCDHIWLVRFSLPAAREKLLSAKDVKCDGQPAFCVQPLVEHSLHRGRCVEGGLGWSCGARHPDYWLRILDVPFSDSAGGCILCTLTRSYCWDCDVVGPRYEESIVGTEGDDLEDDLELRAIQEEEALMAEMGLPVAFKSSSRGNKMGSNQFVMPDEEDDFDAGEPSTTVTATDDEWQSFWQQNGDHLVWQSWVQKYRDYICPEYLKDTQDTNQHEPSQVFGTPSNPRDSSIPSQNKTGEREDISAKLLPDQCNGVISDEARSVGHPTAPEDRRCDHGNEDEARSGVEILSERGTDAPTDSAGEHPVVADSELVSVESAPAAEAVGSDDELWKELWDKHYVEVYNQYYGIFVLRQPERMSHFAYEPNVTVQGDGSVATGEVECLDLTSDGVLESASEAAVWNKESSAKELEGGVYEDACCDRVCGNEENGVDVEVEVEVVPGVEEGHDLELMKRMGLPVQFSSGGQRKRPKKKKKAKPGGVASSGAWTWESYWECHKRRLLWEAWTDTYPEFLEPTFAASVHLNTAVLNSPRAGTCRDTGTAESSSTLDTTSVSTSPRKDSLWQYLWDTHCTAVYSRELELYLQRTSPESAPLGDDLRRLGDQVDEESSDVDGHGFSEVDGPVKETGNGGDDDDTKQKDGTAPEGSAGSGTTTSGASSAGNLPSHSNGTGADACGGGDDDPPDERPIKIKKSHEEDANSDEEEAFKAFLSYGLALKESLRNIKGGPTGATSHVPSRKKRRRLRKQGHPRQGAPPSAEETAGGHESQLDIPSYIVERPHLRKYWAQRYRLFSKFDKGIELDEESWFSVTPEGIAKHIAKRCQSDIVIDAFCGAGGNTIQFALVSRLVIAVDIDPRKIELARKNAAVYGVLDKIQFVLGDFLELAPRLRGDVVFLSMPWGGPEYLQSDSFDLRHIQPDIYPYRSLFFHIAVLNCRCTFKTFVLCQGITKNIGLLMPRNTNADQLAELAGPGGRVEIEQNLLNNKVKTITAYYGDLVVG</sequence>
<evidence type="ECO:0000313" key="2">
    <source>
        <dbReference type="Proteomes" id="UP000805193"/>
    </source>
</evidence>
<reference evidence="1 2" key="1">
    <citation type="journal article" date="2020" name="Cell">
        <title>Large-Scale Comparative Analyses of Tick Genomes Elucidate Their Genetic Diversity and Vector Capacities.</title>
        <authorList>
            <consortium name="Tick Genome and Microbiome Consortium (TIGMIC)"/>
            <person name="Jia N."/>
            <person name="Wang J."/>
            <person name="Shi W."/>
            <person name="Du L."/>
            <person name="Sun Y."/>
            <person name="Zhan W."/>
            <person name="Jiang J.F."/>
            <person name="Wang Q."/>
            <person name="Zhang B."/>
            <person name="Ji P."/>
            <person name="Bell-Sakyi L."/>
            <person name="Cui X.M."/>
            <person name="Yuan T.T."/>
            <person name="Jiang B.G."/>
            <person name="Yang W.F."/>
            <person name="Lam T.T."/>
            <person name="Chang Q.C."/>
            <person name="Ding S.J."/>
            <person name="Wang X.J."/>
            <person name="Zhu J.G."/>
            <person name="Ruan X.D."/>
            <person name="Zhao L."/>
            <person name="Wei J.T."/>
            <person name="Ye R.Z."/>
            <person name="Que T.C."/>
            <person name="Du C.H."/>
            <person name="Zhou Y.H."/>
            <person name="Cheng J.X."/>
            <person name="Dai P.F."/>
            <person name="Guo W.B."/>
            <person name="Han X.H."/>
            <person name="Huang E.J."/>
            <person name="Li L.F."/>
            <person name="Wei W."/>
            <person name="Gao Y.C."/>
            <person name="Liu J.Z."/>
            <person name="Shao H.Z."/>
            <person name="Wang X."/>
            <person name="Wang C.C."/>
            <person name="Yang T.C."/>
            <person name="Huo Q.B."/>
            <person name="Li W."/>
            <person name="Chen H.Y."/>
            <person name="Chen S.E."/>
            <person name="Zhou L.G."/>
            <person name="Ni X.B."/>
            <person name="Tian J.H."/>
            <person name="Sheng Y."/>
            <person name="Liu T."/>
            <person name="Pan Y.S."/>
            <person name="Xia L.Y."/>
            <person name="Li J."/>
            <person name="Zhao F."/>
            <person name="Cao W.C."/>
        </authorList>
    </citation>
    <scope>NUCLEOTIDE SEQUENCE [LARGE SCALE GENOMIC DNA]</scope>
    <source>
        <strain evidence="1">Iper-2018</strain>
    </source>
</reference>
<name>A0AC60QQT0_IXOPE</name>